<evidence type="ECO:0000256" key="1">
    <source>
        <dbReference type="SAM" id="Phobius"/>
    </source>
</evidence>
<gene>
    <name evidence="2" type="ORF">B4N89_20155</name>
</gene>
<dbReference type="InterPro" id="IPR025327">
    <property type="entry name" value="DUF4233"/>
</dbReference>
<reference evidence="2 3" key="1">
    <citation type="submission" date="2017-03" db="EMBL/GenBank/DDBJ databases">
        <title>Draft genome sequence of Streptomyces scabrisporus NF3, endophyte isolated from Amphipterygium adstringens.</title>
        <authorList>
            <person name="Vazquez M."/>
            <person name="Ceapa C.D."/>
            <person name="Rodriguez Luna D."/>
            <person name="Sanchez Esquivel S."/>
        </authorList>
    </citation>
    <scope>NUCLEOTIDE SEQUENCE [LARGE SCALE GENOMIC DNA]</scope>
    <source>
        <strain evidence="2 3">NF3</strain>
    </source>
</reference>
<dbReference type="eggNOG" id="ENOG5033BE5">
    <property type="taxonomic scope" value="Bacteria"/>
</dbReference>
<proteinExistence type="predicted"/>
<comment type="caution">
    <text evidence="2">The sequence shown here is derived from an EMBL/GenBank/DDBJ whole genome shotgun (WGS) entry which is preliminary data.</text>
</comment>
<feature type="transmembrane region" description="Helical" evidence="1">
    <location>
        <begin position="62"/>
        <end position="90"/>
    </location>
</feature>
<evidence type="ECO:0000313" key="2">
    <source>
        <dbReference type="EMBL" id="OPC82940.1"/>
    </source>
</evidence>
<name>A0A1T3P221_9ACTN</name>
<dbReference type="OrthoDB" id="3267755at2"/>
<keyword evidence="1" id="KW-0472">Membrane</keyword>
<dbReference type="AlphaFoldDB" id="A0A1T3P221"/>
<accession>A0A1T3P221</accession>
<dbReference type="Proteomes" id="UP000190037">
    <property type="component" value="Unassembled WGS sequence"/>
</dbReference>
<protein>
    <recommendedName>
        <fullName evidence="4">DUF4233 domain-containing protein</fullName>
    </recommendedName>
</protein>
<dbReference type="Pfam" id="PF14017">
    <property type="entry name" value="DUF4233"/>
    <property type="match status" value="1"/>
</dbReference>
<keyword evidence="1" id="KW-0812">Transmembrane</keyword>
<keyword evidence="1" id="KW-1133">Transmembrane helix</keyword>
<dbReference type="EMBL" id="MWQN01000001">
    <property type="protein sequence ID" value="OPC82940.1"/>
    <property type="molecule type" value="Genomic_DNA"/>
</dbReference>
<dbReference type="STRING" id="159449.B4N89_20155"/>
<evidence type="ECO:0008006" key="4">
    <source>
        <dbReference type="Google" id="ProtNLM"/>
    </source>
</evidence>
<evidence type="ECO:0000313" key="3">
    <source>
        <dbReference type="Proteomes" id="UP000190037"/>
    </source>
</evidence>
<organism evidence="2 3">
    <name type="scientific">Embleya scabrispora</name>
    <dbReference type="NCBI Taxonomy" id="159449"/>
    <lineage>
        <taxon>Bacteria</taxon>
        <taxon>Bacillati</taxon>
        <taxon>Actinomycetota</taxon>
        <taxon>Actinomycetes</taxon>
        <taxon>Kitasatosporales</taxon>
        <taxon>Streptomycetaceae</taxon>
        <taxon>Embleya</taxon>
    </lineage>
</organism>
<sequence>MRALCSTHLIGQALVICLAALVAMQLTDISTGVLWAVAGPSALVCVWLCAKLKEPWAITAGWVLQAGLFLTGFVVPMMFLIGVVFGLIWYGCIRVGRIIDAAKAAREATAE</sequence>
<dbReference type="RefSeq" id="WP_078977239.1">
    <property type="nucleotide sequence ID" value="NZ_MWQN01000001.1"/>
</dbReference>
<keyword evidence="3" id="KW-1185">Reference proteome</keyword>